<dbReference type="SMART" id="SM00347">
    <property type="entry name" value="HTH_MARR"/>
    <property type="match status" value="1"/>
</dbReference>
<dbReference type="EMBL" id="JQBY01000003">
    <property type="protein sequence ID" value="KRN83194.1"/>
    <property type="molecule type" value="Genomic_DNA"/>
</dbReference>
<dbReference type="PANTHER" id="PTHR13947:SF37">
    <property type="entry name" value="LD18367P"/>
    <property type="match status" value="1"/>
</dbReference>
<dbReference type="PROSITE" id="PS50995">
    <property type="entry name" value="HTH_MARR_2"/>
    <property type="match status" value="1"/>
</dbReference>
<dbReference type="InterPro" id="IPR016181">
    <property type="entry name" value="Acyl_CoA_acyltransferase"/>
</dbReference>
<feature type="domain" description="HTH marR-type" evidence="2">
    <location>
        <begin position="1"/>
        <end position="145"/>
    </location>
</feature>
<dbReference type="InterPro" id="IPR000182">
    <property type="entry name" value="GNAT_dom"/>
</dbReference>
<dbReference type="InterPro" id="IPR036390">
    <property type="entry name" value="WH_DNA-bd_sf"/>
</dbReference>
<keyword evidence="1" id="KW-0808">Transferase</keyword>
<dbReference type="SUPFAM" id="SSF55729">
    <property type="entry name" value="Acyl-CoA N-acyltransferases (Nat)"/>
    <property type="match status" value="1"/>
</dbReference>
<dbReference type="Gene3D" id="3.40.630.30">
    <property type="match status" value="1"/>
</dbReference>
<name>A0A0R2K976_9LACO</name>
<feature type="domain" description="N-acetyltransferase" evidence="3">
    <location>
        <begin position="146"/>
        <end position="299"/>
    </location>
</feature>
<reference evidence="4 6" key="1">
    <citation type="journal article" date="2015" name="Genome Announc.">
        <title>Expanding the biotechnology potential of lactobacilli through comparative genomics of 213 strains and associated genera.</title>
        <authorList>
            <person name="Sun Z."/>
            <person name="Harris H.M."/>
            <person name="McCann A."/>
            <person name="Guo C."/>
            <person name="Argimon S."/>
            <person name="Zhang W."/>
            <person name="Yang X."/>
            <person name="Jeffery I.B."/>
            <person name="Cooney J.C."/>
            <person name="Kagawa T.F."/>
            <person name="Liu W."/>
            <person name="Song Y."/>
            <person name="Salvetti E."/>
            <person name="Wrobel A."/>
            <person name="Rasinkangas P."/>
            <person name="Parkhill J."/>
            <person name="Rea M.C."/>
            <person name="O'Sullivan O."/>
            <person name="Ritari J."/>
            <person name="Douillard F.P."/>
            <person name="Paul Ross R."/>
            <person name="Yang R."/>
            <person name="Briner A.E."/>
            <person name="Felis G.E."/>
            <person name="de Vos W.M."/>
            <person name="Barrangou R."/>
            <person name="Klaenhammer T.R."/>
            <person name="Caufield P.W."/>
            <person name="Cui Y."/>
            <person name="Zhang H."/>
            <person name="O'Toole P.W."/>
        </authorList>
    </citation>
    <scope>NUCLEOTIDE SEQUENCE [LARGE SCALE GENOMIC DNA]</scope>
    <source>
        <strain evidence="4 6">DSM 22301</strain>
    </source>
</reference>
<dbReference type="Proteomes" id="UP000051749">
    <property type="component" value="Unassembled WGS sequence"/>
</dbReference>
<reference evidence="5 7" key="2">
    <citation type="submission" date="2016-10" db="EMBL/GenBank/DDBJ databases">
        <authorList>
            <person name="Varghese N."/>
            <person name="Submissions S."/>
        </authorList>
    </citation>
    <scope>NUCLEOTIDE SEQUENCE [LARGE SCALE GENOMIC DNA]</scope>
    <source>
        <strain evidence="5 7">CGMCC 1.3889</strain>
    </source>
</reference>
<gene>
    <name evidence="4" type="ORF">IV87_GL001225</name>
    <name evidence="5" type="ORF">SAMN04487973_104152</name>
</gene>
<evidence type="ECO:0000313" key="6">
    <source>
        <dbReference type="Proteomes" id="UP000051749"/>
    </source>
</evidence>
<evidence type="ECO:0000313" key="7">
    <source>
        <dbReference type="Proteomes" id="UP000182818"/>
    </source>
</evidence>
<protein>
    <submittedName>
        <fullName evidence="5">Transcriptional regulator, MarR family with acetyltransferase activity</fullName>
    </submittedName>
</protein>
<evidence type="ECO:0000256" key="1">
    <source>
        <dbReference type="ARBA" id="ARBA00022679"/>
    </source>
</evidence>
<dbReference type="Pfam" id="PF12802">
    <property type="entry name" value="MarR_2"/>
    <property type="match status" value="1"/>
</dbReference>
<dbReference type="GO" id="GO:0003700">
    <property type="term" value="F:DNA-binding transcription factor activity"/>
    <property type="evidence" value="ECO:0007669"/>
    <property type="project" value="InterPro"/>
</dbReference>
<evidence type="ECO:0000259" key="2">
    <source>
        <dbReference type="PROSITE" id="PS50995"/>
    </source>
</evidence>
<dbReference type="Proteomes" id="UP000182818">
    <property type="component" value="Unassembled WGS sequence"/>
</dbReference>
<dbReference type="Pfam" id="PF00583">
    <property type="entry name" value="Acetyltransf_1"/>
    <property type="match status" value="1"/>
</dbReference>
<dbReference type="CDD" id="cd04301">
    <property type="entry name" value="NAT_SF"/>
    <property type="match status" value="1"/>
</dbReference>
<dbReference type="EMBL" id="FOGK01000004">
    <property type="protein sequence ID" value="SER32684.1"/>
    <property type="molecule type" value="Genomic_DNA"/>
</dbReference>
<dbReference type="InterPro" id="IPR050769">
    <property type="entry name" value="NAT_camello-type"/>
</dbReference>
<dbReference type="InterPro" id="IPR000835">
    <property type="entry name" value="HTH_MarR-typ"/>
</dbReference>
<dbReference type="GeneID" id="76042807"/>
<keyword evidence="7" id="KW-1185">Reference proteome</keyword>
<accession>A0A0R2K976</accession>
<evidence type="ECO:0000259" key="3">
    <source>
        <dbReference type="PROSITE" id="PS51186"/>
    </source>
</evidence>
<dbReference type="Gene3D" id="1.10.10.10">
    <property type="entry name" value="Winged helix-like DNA-binding domain superfamily/Winged helix DNA-binding domain"/>
    <property type="match status" value="1"/>
</dbReference>
<dbReference type="SUPFAM" id="SSF46785">
    <property type="entry name" value="Winged helix' DNA-binding domain"/>
    <property type="match status" value="1"/>
</dbReference>
<dbReference type="AlphaFoldDB" id="A0A0R2K976"/>
<proteinExistence type="predicted"/>
<dbReference type="OrthoDB" id="2297039at2"/>
<dbReference type="PROSITE" id="PS51186">
    <property type="entry name" value="GNAT"/>
    <property type="match status" value="1"/>
</dbReference>
<dbReference type="RefSeq" id="WP_057805167.1">
    <property type="nucleotide sequence ID" value="NZ_BJYP01000038.1"/>
</dbReference>
<sequence length="305" mass="35501">MQLLKSIETIRNFNRYYANKFNTFDRELYVGEYSLNEARVIAEIQAQGETTASKIQRVLGFDKGQLSKIITKLEGQKLLTRGLDSTDRRHYQIKLTQKGIAAFTELTKLSRDYLTSQLSSYSASQLQLISTDMHEIQNILEKKQQVKIRKGKLADIGYVADLHSRIYQQEIPYNAIFHQYVFKALTEYVQDLTQGITWVAEVNGRQVGTISLIKAEKMQYQVRWFAVDSRYQGLGIGKKLVQNLMDYAQTKKVKEMYLWTVDELVAARHLYGQQGFKLVESVKNNQWCDRDINEEKWAWQAKERG</sequence>
<evidence type="ECO:0000313" key="5">
    <source>
        <dbReference type="EMBL" id="SER32684.1"/>
    </source>
</evidence>
<dbReference type="PATRIC" id="fig|319653.3.peg.1240"/>
<comment type="caution">
    <text evidence="4">The sequence shown here is derived from an EMBL/GenBank/DDBJ whole genome shotgun (WGS) entry which is preliminary data.</text>
</comment>
<dbReference type="STRING" id="319653.SAMN04487973_104152"/>
<dbReference type="PANTHER" id="PTHR13947">
    <property type="entry name" value="GNAT FAMILY N-ACETYLTRANSFERASE"/>
    <property type="match status" value="1"/>
</dbReference>
<dbReference type="GO" id="GO:0008080">
    <property type="term" value="F:N-acetyltransferase activity"/>
    <property type="evidence" value="ECO:0007669"/>
    <property type="project" value="InterPro"/>
</dbReference>
<organism evidence="4 6">
    <name type="scientific">Pediococcus ethanolidurans</name>
    <dbReference type="NCBI Taxonomy" id="319653"/>
    <lineage>
        <taxon>Bacteria</taxon>
        <taxon>Bacillati</taxon>
        <taxon>Bacillota</taxon>
        <taxon>Bacilli</taxon>
        <taxon>Lactobacillales</taxon>
        <taxon>Lactobacillaceae</taxon>
        <taxon>Pediococcus</taxon>
    </lineage>
</organism>
<dbReference type="InterPro" id="IPR036388">
    <property type="entry name" value="WH-like_DNA-bd_sf"/>
</dbReference>
<evidence type="ECO:0000313" key="4">
    <source>
        <dbReference type="EMBL" id="KRN83194.1"/>
    </source>
</evidence>